<evidence type="ECO:0000256" key="10">
    <source>
        <dbReference type="SAM" id="Phobius"/>
    </source>
</evidence>
<gene>
    <name evidence="11" type="ORF">EV191_103102</name>
</gene>
<dbReference type="GO" id="GO:0051301">
    <property type="term" value="P:cell division"/>
    <property type="evidence" value="ECO:0007669"/>
    <property type="project" value="InterPro"/>
</dbReference>
<evidence type="ECO:0000256" key="1">
    <source>
        <dbReference type="ARBA" id="ARBA00004141"/>
    </source>
</evidence>
<feature type="transmembrane region" description="Helical" evidence="10">
    <location>
        <begin position="161"/>
        <end position="183"/>
    </location>
</feature>
<feature type="transmembrane region" description="Helical" evidence="10">
    <location>
        <begin position="65"/>
        <end position="83"/>
    </location>
</feature>
<dbReference type="PROSITE" id="PS00428">
    <property type="entry name" value="FTSW_RODA_SPOVE"/>
    <property type="match status" value="1"/>
</dbReference>
<evidence type="ECO:0000256" key="5">
    <source>
        <dbReference type="ARBA" id="ARBA00022989"/>
    </source>
</evidence>
<feature type="region of interest" description="Disordered" evidence="9">
    <location>
        <begin position="466"/>
        <end position="490"/>
    </location>
</feature>
<dbReference type="EC" id="2.4.99.28" evidence="7"/>
<feature type="transmembrane region" description="Helical" evidence="10">
    <location>
        <begin position="203"/>
        <end position="219"/>
    </location>
</feature>
<evidence type="ECO:0000256" key="6">
    <source>
        <dbReference type="ARBA" id="ARBA00023136"/>
    </source>
</evidence>
<dbReference type="PANTHER" id="PTHR30474:SF3">
    <property type="entry name" value="PEPTIDOGLYCAN GLYCOSYLTRANSFERASE RODA"/>
    <property type="match status" value="1"/>
</dbReference>
<dbReference type="RefSeq" id="WP_132876843.1">
    <property type="nucleotide sequence ID" value="NZ_SLXQ01000003.1"/>
</dbReference>
<dbReference type="InterPro" id="IPR018365">
    <property type="entry name" value="Cell_cycle_FtsW-rel_CS"/>
</dbReference>
<feature type="compositionally biased region" description="Gly residues" evidence="9">
    <location>
        <begin position="1"/>
        <end position="10"/>
    </location>
</feature>
<dbReference type="Pfam" id="PF01098">
    <property type="entry name" value="FTSW_RODA_SPOVE"/>
    <property type="match status" value="1"/>
</dbReference>
<dbReference type="EMBL" id="SLXQ01000003">
    <property type="protein sequence ID" value="TCP54062.1"/>
    <property type="molecule type" value="Genomic_DNA"/>
</dbReference>
<keyword evidence="3 10" id="KW-0812">Transmembrane</keyword>
<keyword evidence="6 10" id="KW-0472">Membrane</keyword>
<comment type="catalytic activity">
    <reaction evidence="8">
        <text>[GlcNAc-(1-&gt;4)-Mur2Ac(oyl-L-Ala-gamma-D-Glu-L-Lys-D-Ala-D-Ala)](n)-di-trans,octa-cis-undecaprenyl diphosphate + beta-D-GlcNAc-(1-&gt;4)-Mur2Ac(oyl-L-Ala-gamma-D-Glu-L-Lys-D-Ala-D-Ala)-di-trans,octa-cis-undecaprenyl diphosphate = [GlcNAc-(1-&gt;4)-Mur2Ac(oyl-L-Ala-gamma-D-Glu-L-Lys-D-Ala-D-Ala)](n+1)-di-trans,octa-cis-undecaprenyl diphosphate + di-trans,octa-cis-undecaprenyl diphosphate + H(+)</text>
        <dbReference type="Rhea" id="RHEA:23708"/>
        <dbReference type="Rhea" id="RHEA-COMP:9602"/>
        <dbReference type="Rhea" id="RHEA-COMP:9603"/>
        <dbReference type="ChEBI" id="CHEBI:15378"/>
        <dbReference type="ChEBI" id="CHEBI:58405"/>
        <dbReference type="ChEBI" id="CHEBI:60033"/>
        <dbReference type="ChEBI" id="CHEBI:78435"/>
        <dbReference type="EC" id="2.4.99.28"/>
    </reaction>
</comment>
<feature type="compositionally biased region" description="Low complexity" evidence="9">
    <location>
        <begin position="11"/>
        <end position="21"/>
    </location>
</feature>
<feature type="transmembrane region" description="Helical" evidence="10">
    <location>
        <begin position="407"/>
        <end position="431"/>
    </location>
</feature>
<evidence type="ECO:0000313" key="12">
    <source>
        <dbReference type="Proteomes" id="UP000294911"/>
    </source>
</evidence>
<comment type="caution">
    <text evidence="11">The sequence shown here is derived from an EMBL/GenBank/DDBJ whole genome shotgun (WGS) entry which is preliminary data.</text>
</comment>
<dbReference type="GO" id="GO:0008360">
    <property type="term" value="P:regulation of cell shape"/>
    <property type="evidence" value="ECO:0007669"/>
    <property type="project" value="UniProtKB-KW"/>
</dbReference>
<keyword evidence="12" id="KW-1185">Reference proteome</keyword>
<dbReference type="GO" id="GO:0015648">
    <property type="term" value="F:lipid-linked peptidoglycan transporter activity"/>
    <property type="evidence" value="ECO:0007669"/>
    <property type="project" value="TreeGrafter"/>
</dbReference>
<feature type="transmembrane region" description="Helical" evidence="10">
    <location>
        <begin position="362"/>
        <end position="386"/>
    </location>
</feature>
<feature type="transmembrane region" description="Helical" evidence="10">
    <location>
        <begin position="95"/>
        <end position="114"/>
    </location>
</feature>
<dbReference type="OrthoDB" id="9812661at2"/>
<dbReference type="GO" id="GO:0032153">
    <property type="term" value="C:cell division site"/>
    <property type="evidence" value="ECO:0007669"/>
    <property type="project" value="TreeGrafter"/>
</dbReference>
<feature type="transmembrane region" description="Helical" evidence="10">
    <location>
        <begin position="285"/>
        <end position="305"/>
    </location>
</feature>
<dbReference type="PANTHER" id="PTHR30474">
    <property type="entry name" value="CELL CYCLE PROTEIN"/>
    <property type="match status" value="1"/>
</dbReference>
<dbReference type="Proteomes" id="UP000294911">
    <property type="component" value="Unassembled WGS sequence"/>
</dbReference>
<evidence type="ECO:0000256" key="3">
    <source>
        <dbReference type="ARBA" id="ARBA00022692"/>
    </source>
</evidence>
<protein>
    <recommendedName>
        <fullName evidence="7">peptidoglycan glycosyltransferase</fullName>
        <ecNumber evidence="7">2.4.99.28</ecNumber>
    </recommendedName>
</protein>
<evidence type="ECO:0000256" key="8">
    <source>
        <dbReference type="ARBA" id="ARBA00049902"/>
    </source>
</evidence>
<dbReference type="InterPro" id="IPR001182">
    <property type="entry name" value="FtsW/RodA"/>
</dbReference>
<organism evidence="11 12">
    <name type="scientific">Tamaricihabitans halophyticus</name>
    <dbReference type="NCBI Taxonomy" id="1262583"/>
    <lineage>
        <taxon>Bacteria</taxon>
        <taxon>Bacillati</taxon>
        <taxon>Actinomycetota</taxon>
        <taxon>Actinomycetes</taxon>
        <taxon>Pseudonocardiales</taxon>
        <taxon>Pseudonocardiaceae</taxon>
        <taxon>Tamaricihabitans</taxon>
    </lineage>
</organism>
<comment type="subcellular location">
    <subcellularLocation>
        <location evidence="1">Membrane</location>
        <topology evidence="1">Multi-pass membrane protein</topology>
    </subcellularLocation>
</comment>
<comment type="pathway">
    <text evidence="2">Cell wall biogenesis; peptidoglycan biosynthesis.</text>
</comment>
<feature type="transmembrane region" description="Helical" evidence="10">
    <location>
        <begin position="134"/>
        <end position="152"/>
    </location>
</feature>
<evidence type="ECO:0000313" key="11">
    <source>
        <dbReference type="EMBL" id="TCP54062.1"/>
    </source>
</evidence>
<evidence type="ECO:0000256" key="2">
    <source>
        <dbReference type="ARBA" id="ARBA00004752"/>
    </source>
</evidence>
<dbReference type="GO" id="GO:0005886">
    <property type="term" value="C:plasma membrane"/>
    <property type="evidence" value="ECO:0007669"/>
    <property type="project" value="TreeGrafter"/>
</dbReference>
<feature type="transmembrane region" description="Helical" evidence="10">
    <location>
        <begin position="437"/>
        <end position="458"/>
    </location>
</feature>
<feature type="transmembrane region" description="Helical" evidence="10">
    <location>
        <begin position="263"/>
        <end position="280"/>
    </location>
</feature>
<dbReference type="AlphaFoldDB" id="A0A4R2QVH7"/>
<keyword evidence="4" id="KW-0133">Cell shape</keyword>
<reference evidence="11 12" key="1">
    <citation type="submission" date="2019-03" db="EMBL/GenBank/DDBJ databases">
        <title>Genomic Encyclopedia of Type Strains, Phase IV (KMG-IV): sequencing the most valuable type-strain genomes for metagenomic binning, comparative biology and taxonomic classification.</title>
        <authorList>
            <person name="Goeker M."/>
        </authorList>
    </citation>
    <scope>NUCLEOTIDE SEQUENCE [LARGE SCALE GENOMIC DNA]</scope>
    <source>
        <strain evidence="11 12">DSM 45765</strain>
    </source>
</reference>
<feature type="transmembrane region" description="Helical" evidence="10">
    <location>
        <begin position="36"/>
        <end position="53"/>
    </location>
</feature>
<evidence type="ECO:0000256" key="4">
    <source>
        <dbReference type="ARBA" id="ARBA00022960"/>
    </source>
</evidence>
<dbReference type="GO" id="GO:0008955">
    <property type="term" value="F:peptidoglycan glycosyltransferase activity"/>
    <property type="evidence" value="ECO:0007669"/>
    <property type="project" value="UniProtKB-EC"/>
</dbReference>
<feature type="region of interest" description="Disordered" evidence="9">
    <location>
        <begin position="1"/>
        <end position="25"/>
    </location>
</feature>
<keyword evidence="5 10" id="KW-1133">Transmembrane helix</keyword>
<evidence type="ECO:0000256" key="7">
    <source>
        <dbReference type="ARBA" id="ARBA00044770"/>
    </source>
</evidence>
<accession>A0A4R2QVH7</accession>
<evidence type="ECO:0000256" key="9">
    <source>
        <dbReference type="SAM" id="MobiDB-lite"/>
    </source>
</evidence>
<name>A0A4R2QVH7_9PSEU</name>
<feature type="compositionally biased region" description="Low complexity" evidence="9">
    <location>
        <begin position="468"/>
        <end position="477"/>
    </location>
</feature>
<sequence>MTGPAAGGGAAASSGQPAVAQTDPGRTISTRRGTELFLLGFAAVLVTGAFVLVEANQEKQLSLRIVWYGLAFLASFAIAHLAVRRWAPYADPLILPCVALLNGLGLVVIYRIDLAQTEKFAGSDTPWADAAPRQLAWVAIALVLFLAAMYWVKDHRTLSRYAYTFGLVGLIALALPGALPAAISEVNGSKVWIRLGPLSIQPGEFAKILLMIFFAGFLVSKRDLFTSAGRKFLGMELPRARDLGPVLAAWAVSVGVLVLEKDLGNSLLFFGIVLVMLYMATERIAWVVVGLSLFVGGALLAYNMFAHVQSRVHAWLDPFADYDTGGFQIAQSLFAFGTGGVGGTGLGAGRPEMLLNQANSDFITAVIGEELGFIGLAGVLMIYMLLAMRGMRSALAVRDTFGKLLGAGLSFALVLQVFVVVGGVTTLIPLTGLTAPFLSAGGSSVMANYILVALLLRISDAARRPQQKARPQPQQAPIAEAHTVMVERPQ</sequence>
<proteinExistence type="predicted"/>